<evidence type="ECO:0000313" key="1">
    <source>
        <dbReference type="EMBL" id="KKU89237.1"/>
    </source>
</evidence>
<evidence type="ECO:0000313" key="2">
    <source>
        <dbReference type="Proteomes" id="UP000033882"/>
    </source>
</evidence>
<sequence>MEQKPHVPGYGKDEKLNEYMKREMTIEEIDAMEVEPLIVVEQKGIIKSKTEALKKPDIAGAQHRIKTEEMSLHLLQEKLARELFSGKSSQATEAQIEHKKREIEKIKSGIMHHGKAGRA</sequence>
<accession>A0A0G1U584</accession>
<organism evidence="1 2">
    <name type="scientific">Candidatus Wolfebacteria bacterium GW2011_GWA2_47_9b</name>
    <dbReference type="NCBI Taxonomy" id="1619005"/>
    <lineage>
        <taxon>Bacteria</taxon>
        <taxon>Candidatus Wolfeibacteriota</taxon>
    </lineage>
</organism>
<reference evidence="1 2" key="1">
    <citation type="journal article" date="2015" name="Nature">
        <title>rRNA introns, odd ribosomes, and small enigmatic genomes across a large radiation of phyla.</title>
        <authorList>
            <person name="Brown C.T."/>
            <person name="Hug L.A."/>
            <person name="Thomas B.C."/>
            <person name="Sharon I."/>
            <person name="Castelle C.J."/>
            <person name="Singh A."/>
            <person name="Wilkins M.J."/>
            <person name="Williams K.H."/>
            <person name="Banfield J.F."/>
        </authorList>
    </citation>
    <scope>NUCLEOTIDE SEQUENCE [LARGE SCALE GENOMIC DNA]</scope>
</reference>
<dbReference type="AlphaFoldDB" id="A0A0G1U584"/>
<protein>
    <submittedName>
        <fullName evidence="1">Uncharacterized protein</fullName>
    </submittedName>
</protein>
<comment type="caution">
    <text evidence="1">The sequence shown here is derived from an EMBL/GenBank/DDBJ whole genome shotgun (WGS) entry which is preliminary data.</text>
</comment>
<dbReference type="EMBL" id="LCPB01000017">
    <property type="protein sequence ID" value="KKU89237.1"/>
    <property type="molecule type" value="Genomic_DNA"/>
</dbReference>
<gene>
    <name evidence="1" type="ORF">UY19_C0017G0002</name>
</gene>
<proteinExistence type="predicted"/>
<name>A0A0G1U584_9BACT</name>
<dbReference type="Proteomes" id="UP000033882">
    <property type="component" value="Unassembled WGS sequence"/>
</dbReference>